<evidence type="ECO:0000313" key="2">
    <source>
        <dbReference type="Proteomes" id="UP000053647"/>
    </source>
</evidence>
<dbReference type="HOGENOM" id="CLU_003703_13_3_1"/>
<dbReference type="AlphaFoldDB" id="A0A0C9T152"/>
<evidence type="ECO:0008006" key="3">
    <source>
        <dbReference type="Google" id="ProtNLM"/>
    </source>
</evidence>
<organism evidence="1 2">
    <name type="scientific">Paxillus involutus ATCC 200175</name>
    <dbReference type="NCBI Taxonomy" id="664439"/>
    <lineage>
        <taxon>Eukaryota</taxon>
        <taxon>Fungi</taxon>
        <taxon>Dikarya</taxon>
        <taxon>Basidiomycota</taxon>
        <taxon>Agaricomycotina</taxon>
        <taxon>Agaricomycetes</taxon>
        <taxon>Agaricomycetidae</taxon>
        <taxon>Boletales</taxon>
        <taxon>Paxilineae</taxon>
        <taxon>Paxillaceae</taxon>
        <taxon>Paxillus</taxon>
    </lineage>
</organism>
<reference evidence="2" key="2">
    <citation type="submission" date="2015-01" db="EMBL/GenBank/DDBJ databases">
        <title>Evolutionary Origins and Diversification of the Mycorrhizal Mutualists.</title>
        <authorList>
            <consortium name="DOE Joint Genome Institute"/>
            <consortium name="Mycorrhizal Genomics Consortium"/>
            <person name="Kohler A."/>
            <person name="Kuo A."/>
            <person name="Nagy L.G."/>
            <person name="Floudas D."/>
            <person name="Copeland A."/>
            <person name="Barry K.W."/>
            <person name="Cichocki N."/>
            <person name="Veneault-Fourrey C."/>
            <person name="LaButti K."/>
            <person name="Lindquist E.A."/>
            <person name="Lipzen A."/>
            <person name="Lundell T."/>
            <person name="Morin E."/>
            <person name="Murat C."/>
            <person name="Riley R."/>
            <person name="Ohm R."/>
            <person name="Sun H."/>
            <person name="Tunlid A."/>
            <person name="Henrissat B."/>
            <person name="Grigoriev I.V."/>
            <person name="Hibbett D.S."/>
            <person name="Martin F."/>
        </authorList>
    </citation>
    <scope>NUCLEOTIDE SEQUENCE [LARGE SCALE GENOMIC DNA]</scope>
    <source>
        <strain evidence="2">ATCC 200175</strain>
    </source>
</reference>
<dbReference type="OrthoDB" id="3261436at2759"/>
<dbReference type="PANTHER" id="PTHR33104">
    <property type="entry name" value="SI:DKEY-29D5.2"/>
    <property type="match status" value="1"/>
</dbReference>
<dbReference type="Pfam" id="PF18758">
    <property type="entry name" value="KDZ"/>
    <property type="match status" value="1"/>
</dbReference>
<accession>A0A0C9T152</accession>
<feature type="non-terminal residue" evidence="1">
    <location>
        <position position="1"/>
    </location>
</feature>
<reference evidence="1 2" key="1">
    <citation type="submission" date="2014-06" db="EMBL/GenBank/DDBJ databases">
        <authorList>
            <consortium name="DOE Joint Genome Institute"/>
            <person name="Kuo A."/>
            <person name="Kohler A."/>
            <person name="Nagy L.G."/>
            <person name="Floudas D."/>
            <person name="Copeland A."/>
            <person name="Barry K.W."/>
            <person name="Cichocki N."/>
            <person name="Veneault-Fourrey C."/>
            <person name="LaButti K."/>
            <person name="Lindquist E.A."/>
            <person name="Lipzen A."/>
            <person name="Lundell T."/>
            <person name="Morin E."/>
            <person name="Murat C."/>
            <person name="Sun H."/>
            <person name="Tunlid A."/>
            <person name="Henrissat B."/>
            <person name="Grigoriev I.V."/>
            <person name="Hibbett D.S."/>
            <person name="Martin F."/>
            <person name="Nordberg H.P."/>
            <person name="Cantor M.N."/>
            <person name="Hua S.X."/>
        </authorList>
    </citation>
    <scope>NUCLEOTIDE SEQUENCE [LARGE SCALE GENOMIC DNA]</scope>
    <source>
        <strain evidence="1 2">ATCC 200175</strain>
    </source>
</reference>
<proteinExistence type="predicted"/>
<dbReference type="Proteomes" id="UP000053647">
    <property type="component" value="Unassembled WGS sequence"/>
</dbReference>
<protein>
    <recommendedName>
        <fullName evidence="3">CxC2-like cysteine cluster KDZ transposase-associated domain-containing protein</fullName>
    </recommendedName>
</protein>
<name>A0A0C9T152_PAXIN</name>
<sequence length="722" mass="81485">FHLLLFESKASAYEFYHALKCSSDNAGLSEPKDRYEAFMRMVHEWRHLKMLKRSGRGHDPLGAENTRPGECAVMCPACPQPGMNLPQEWETVPAMQSWLYTVFLAIDANFRLKHKNVSSDEADPALGNGWAYFVEEKDYKSYLATQLGDVQEKSTCSGHAAINLADTKASRGLAATGVGTVDCSRHSFKLPHGVGDLQKGEKYINMDYMFFSALQTYPIKAFFVSYDIACQWSKKLWTRMLTMPPTLQFDGGGKVMDFGVPKFHLPAHKEPCQTLYSLNFLPFVGRTDGEAPEHGWANVNPVVSSTKEMGPGSRRDTLDDFFGDWNWKKVAGMGRTLLKKMEEAVDQRLEHAIMHHNFESALDSSAVSTWTALVEAWEADRSKPNPYERKGEVMTGAKVRLELAQDEAQELQKGNDLSLHAEISPSILISMGLELEDQQRRLTVDIVAAGSGATDLQQTKLQHQMNVLQHRLEKWSSIQVLYMPLVARQRNKDGDDPALAESTAAELQPHRYKLWLPSSKPELSSVLLQNDKWKLCYAQGFGALEELRQYLRLRSYLLDFKKNNIRGQGSNTRARNTLKGVEAKIQASAAKYRAAHTALKILGRSLGTVGWEGTLQVLKDEHIRGLSTREDGKSEGRRTVSWIWQTIGVSGNENADLQESLQIEWCRSRARANRWSEEVTLLTEEMRRVLAFFASKANWWHDRASKRDGVRDDLCEGLSAYA</sequence>
<dbReference type="InterPro" id="IPR040521">
    <property type="entry name" value="KDZ"/>
</dbReference>
<dbReference type="EMBL" id="KN821139">
    <property type="protein sequence ID" value="KIJ05228.1"/>
    <property type="molecule type" value="Genomic_DNA"/>
</dbReference>
<evidence type="ECO:0000313" key="1">
    <source>
        <dbReference type="EMBL" id="KIJ05228.1"/>
    </source>
</evidence>
<gene>
    <name evidence="1" type="ORF">PAXINDRAFT_24720</name>
</gene>
<feature type="non-terminal residue" evidence="1">
    <location>
        <position position="722"/>
    </location>
</feature>
<dbReference type="PANTHER" id="PTHR33104:SF2">
    <property type="entry name" value="CXC3 LIKE CYSTEINE CLUSTER DOMAIN-CONTAINING PROTEIN"/>
    <property type="match status" value="1"/>
</dbReference>
<keyword evidence="2" id="KW-1185">Reference proteome</keyword>